<dbReference type="AlphaFoldDB" id="A0A518DNY5"/>
<evidence type="ECO:0000256" key="3">
    <source>
        <dbReference type="ARBA" id="ARBA00023274"/>
    </source>
</evidence>
<evidence type="ECO:0000313" key="7">
    <source>
        <dbReference type="Proteomes" id="UP000317648"/>
    </source>
</evidence>
<feature type="compositionally biased region" description="Low complexity" evidence="5">
    <location>
        <begin position="172"/>
        <end position="191"/>
    </location>
</feature>
<evidence type="ECO:0000256" key="2">
    <source>
        <dbReference type="ARBA" id="ARBA00022980"/>
    </source>
</evidence>
<sequence length="200" mass="21747">MLKNLASALFLTARETDEFDPNPPKVAGRIITTQAKAKEVRSLVEKCITIARKAMKHQQAADKLGTSAERNSEEWKKWRNGEAWQAWNAAVAPAVNLRRRAIQMLGDKQAVTILFDIIAPRFADRDGGYTRVLTLATPRLGDAGVRSILEFSDINVRAVAKSQKPSFGGGDAAESAPAEEAPAAEEVSAEATSDEAEKQE</sequence>
<evidence type="ECO:0000256" key="5">
    <source>
        <dbReference type="SAM" id="MobiDB-lite"/>
    </source>
</evidence>
<organism evidence="6 7">
    <name type="scientific">Lignipirellula cremea</name>
    <dbReference type="NCBI Taxonomy" id="2528010"/>
    <lineage>
        <taxon>Bacteria</taxon>
        <taxon>Pseudomonadati</taxon>
        <taxon>Planctomycetota</taxon>
        <taxon>Planctomycetia</taxon>
        <taxon>Pirellulales</taxon>
        <taxon>Pirellulaceae</taxon>
        <taxon>Lignipirellula</taxon>
    </lineage>
</organism>
<gene>
    <name evidence="6" type="primary">rplQ</name>
    <name evidence="6" type="ORF">Pla8534_13250</name>
</gene>
<name>A0A518DNY5_9BACT</name>
<dbReference type="Pfam" id="PF01196">
    <property type="entry name" value="Ribosomal_L17"/>
    <property type="match status" value="1"/>
</dbReference>
<keyword evidence="7" id="KW-1185">Reference proteome</keyword>
<evidence type="ECO:0000256" key="1">
    <source>
        <dbReference type="ARBA" id="ARBA00008777"/>
    </source>
</evidence>
<reference evidence="6 7" key="1">
    <citation type="submission" date="2019-02" db="EMBL/GenBank/DDBJ databases">
        <title>Deep-cultivation of Planctomycetes and their phenomic and genomic characterization uncovers novel biology.</title>
        <authorList>
            <person name="Wiegand S."/>
            <person name="Jogler M."/>
            <person name="Boedeker C."/>
            <person name="Pinto D."/>
            <person name="Vollmers J."/>
            <person name="Rivas-Marin E."/>
            <person name="Kohn T."/>
            <person name="Peeters S.H."/>
            <person name="Heuer A."/>
            <person name="Rast P."/>
            <person name="Oberbeckmann S."/>
            <person name="Bunk B."/>
            <person name="Jeske O."/>
            <person name="Meyerdierks A."/>
            <person name="Storesund J.E."/>
            <person name="Kallscheuer N."/>
            <person name="Luecker S."/>
            <person name="Lage O.M."/>
            <person name="Pohl T."/>
            <person name="Merkel B.J."/>
            <person name="Hornburger P."/>
            <person name="Mueller R.-W."/>
            <person name="Bruemmer F."/>
            <person name="Labrenz M."/>
            <person name="Spormann A.M."/>
            <person name="Op den Camp H."/>
            <person name="Overmann J."/>
            <person name="Amann R."/>
            <person name="Jetten M.S.M."/>
            <person name="Mascher T."/>
            <person name="Medema M.H."/>
            <person name="Devos D.P."/>
            <person name="Kaster A.-K."/>
            <person name="Ovreas L."/>
            <person name="Rohde M."/>
            <person name="Galperin M.Y."/>
            <person name="Jogler C."/>
        </authorList>
    </citation>
    <scope>NUCLEOTIDE SEQUENCE [LARGE SCALE GENOMIC DNA]</scope>
    <source>
        <strain evidence="6 7">Pla85_3_4</strain>
    </source>
</reference>
<dbReference type="InterPro" id="IPR000456">
    <property type="entry name" value="Ribosomal_bL17"/>
</dbReference>
<keyword evidence="2 6" id="KW-0689">Ribosomal protein</keyword>
<protein>
    <recommendedName>
        <fullName evidence="4">50S ribosomal protein L17</fullName>
    </recommendedName>
</protein>
<proteinExistence type="inferred from homology"/>
<keyword evidence="3" id="KW-0687">Ribonucleoprotein</keyword>
<dbReference type="PANTHER" id="PTHR14413:SF16">
    <property type="entry name" value="LARGE RIBOSOMAL SUBUNIT PROTEIN BL17M"/>
    <property type="match status" value="1"/>
</dbReference>
<dbReference type="Gene3D" id="3.90.1030.10">
    <property type="entry name" value="Ribosomal protein L17"/>
    <property type="match status" value="1"/>
</dbReference>
<dbReference type="GO" id="GO:0006412">
    <property type="term" value="P:translation"/>
    <property type="evidence" value="ECO:0007669"/>
    <property type="project" value="InterPro"/>
</dbReference>
<accession>A0A518DNY5</accession>
<dbReference type="SUPFAM" id="SSF64263">
    <property type="entry name" value="Prokaryotic ribosomal protein L17"/>
    <property type="match status" value="1"/>
</dbReference>
<dbReference type="GO" id="GO:0003735">
    <property type="term" value="F:structural constituent of ribosome"/>
    <property type="evidence" value="ECO:0007669"/>
    <property type="project" value="InterPro"/>
</dbReference>
<dbReference type="EMBL" id="CP036433">
    <property type="protein sequence ID" value="QDU93545.1"/>
    <property type="molecule type" value="Genomic_DNA"/>
</dbReference>
<evidence type="ECO:0000313" key="6">
    <source>
        <dbReference type="EMBL" id="QDU93545.1"/>
    </source>
</evidence>
<dbReference type="Proteomes" id="UP000317648">
    <property type="component" value="Chromosome"/>
</dbReference>
<dbReference type="InterPro" id="IPR036373">
    <property type="entry name" value="Ribosomal_bL17_sf"/>
</dbReference>
<dbReference type="PANTHER" id="PTHR14413">
    <property type="entry name" value="RIBOSOMAL PROTEIN L17"/>
    <property type="match status" value="1"/>
</dbReference>
<feature type="region of interest" description="Disordered" evidence="5">
    <location>
        <begin position="162"/>
        <end position="200"/>
    </location>
</feature>
<evidence type="ECO:0000256" key="4">
    <source>
        <dbReference type="ARBA" id="ARBA00035494"/>
    </source>
</evidence>
<dbReference type="KEGG" id="lcre:Pla8534_13250"/>
<dbReference type="GO" id="GO:0022625">
    <property type="term" value="C:cytosolic large ribosomal subunit"/>
    <property type="evidence" value="ECO:0007669"/>
    <property type="project" value="TreeGrafter"/>
</dbReference>
<comment type="similarity">
    <text evidence="1">Belongs to the bacterial ribosomal protein bL17 family.</text>
</comment>